<name>A0A7U9L4D8_9ACTN</name>
<sequence>MVAVFVGIDVAAGVAVTGAADGVRPPEPFVSGPGAYLRGLTEPVDGLVLAVPEQWFDTPGAARREALYGELAGDLGMPLRQFVPRAVAAAASLDQSSGRHLVCRLEADGVVAAVCGVRWQSVTLSSGVEWRTVGAGSPVTSPREPENPQEARRAALLLSRARVQARYRAAPLWLPQEMTAGAVLDAFAPVEQALRSALSPILAGPTASEGVSQILLGGGLRRHPLAGSAVQEAATGAPVRVLEEHAAALGALRVARGSVQAPETARHRLSLRVHRVHQGLLTEADLPLALPGGPVALAVRESGEEASSTSVRDDAHDVTVDVPDGHRPDVRIRLGDTEIRVPCPALRPGRYRLGLHSAGSGPGVLALRPKDGGETVLLPLNGPAGARTGDTG</sequence>
<gene>
    <name evidence="1" type="ORF">OEIGOIKO_08133</name>
</gene>
<dbReference type="Proteomes" id="UP000287830">
    <property type="component" value="Unassembled WGS sequence"/>
</dbReference>
<evidence type="ECO:0000313" key="2">
    <source>
        <dbReference type="Proteomes" id="UP000287830"/>
    </source>
</evidence>
<accession>A0A7U9L4D8</accession>
<reference evidence="1 2" key="1">
    <citation type="submission" date="2018-11" db="EMBL/GenBank/DDBJ databases">
        <title>Whole genome sequence of Streptomyces chrestomyceticus NBRC 13444(T).</title>
        <authorList>
            <person name="Komaki H."/>
            <person name="Tamura T."/>
        </authorList>
    </citation>
    <scope>NUCLEOTIDE SEQUENCE [LARGE SCALE GENOMIC DNA]</scope>
    <source>
        <strain evidence="1 2">NBRC 13444</strain>
    </source>
</reference>
<dbReference type="AlphaFoldDB" id="A0A7U9L4D8"/>
<proteinExistence type="predicted"/>
<dbReference type="EMBL" id="BHZC01000001">
    <property type="protein sequence ID" value="GCD40276.1"/>
    <property type="molecule type" value="Genomic_DNA"/>
</dbReference>
<protein>
    <submittedName>
        <fullName evidence="1">Uncharacterized protein</fullName>
    </submittedName>
</protein>
<evidence type="ECO:0000313" key="1">
    <source>
        <dbReference type="EMBL" id="GCD40276.1"/>
    </source>
</evidence>
<organism evidence="1 2">
    <name type="scientific">Streptomyces chrestomyceticus JCM 4735</name>
    <dbReference type="NCBI Taxonomy" id="1306181"/>
    <lineage>
        <taxon>Bacteria</taxon>
        <taxon>Bacillati</taxon>
        <taxon>Actinomycetota</taxon>
        <taxon>Actinomycetes</taxon>
        <taxon>Kitasatosporales</taxon>
        <taxon>Streptomycetaceae</taxon>
        <taxon>Streptomyces</taxon>
    </lineage>
</organism>
<comment type="caution">
    <text evidence="1">The sequence shown here is derived from an EMBL/GenBank/DDBJ whole genome shotgun (WGS) entry which is preliminary data.</text>
</comment>